<feature type="coiled-coil region" evidence="1">
    <location>
        <begin position="22"/>
        <end position="60"/>
    </location>
</feature>
<gene>
    <name evidence="2" type="ORF">Tci_050425</name>
</gene>
<accession>A0A6L2MYY0</accession>
<evidence type="ECO:0000313" key="2">
    <source>
        <dbReference type="EMBL" id="GEU78447.1"/>
    </source>
</evidence>
<proteinExistence type="predicted"/>
<keyword evidence="1" id="KW-0175">Coiled coil</keyword>
<dbReference type="PANTHER" id="PTHR48462:SF1">
    <property type="entry name" value="PROTEIN, PUTATIVE-RELATED"/>
    <property type="match status" value="1"/>
</dbReference>
<dbReference type="EMBL" id="BKCJ010007674">
    <property type="protein sequence ID" value="GEU78447.1"/>
    <property type="molecule type" value="Genomic_DNA"/>
</dbReference>
<reference evidence="2" key="1">
    <citation type="journal article" date="2019" name="Sci. Rep.">
        <title>Draft genome of Tanacetum cinerariifolium, the natural source of mosquito coil.</title>
        <authorList>
            <person name="Yamashiro T."/>
            <person name="Shiraishi A."/>
            <person name="Satake H."/>
            <person name="Nakayama K."/>
        </authorList>
    </citation>
    <scope>NUCLEOTIDE SEQUENCE</scope>
</reference>
<dbReference type="PANTHER" id="PTHR48462">
    <property type="entry name" value="PROTEIN, PUTATIVE-RELATED"/>
    <property type="match status" value="1"/>
</dbReference>
<organism evidence="2">
    <name type="scientific">Tanacetum cinerariifolium</name>
    <name type="common">Dalmatian daisy</name>
    <name type="synonym">Chrysanthemum cinerariifolium</name>
    <dbReference type="NCBI Taxonomy" id="118510"/>
    <lineage>
        <taxon>Eukaryota</taxon>
        <taxon>Viridiplantae</taxon>
        <taxon>Streptophyta</taxon>
        <taxon>Embryophyta</taxon>
        <taxon>Tracheophyta</taxon>
        <taxon>Spermatophyta</taxon>
        <taxon>Magnoliopsida</taxon>
        <taxon>eudicotyledons</taxon>
        <taxon>Gunneridae</taxon>
        <taxon>Pentapetalae</taxon>
        <taxon>asterids</taxon>
        <taxon>campanulids</taxon>
        <taxon>Asterales</taxon>
        <taxon>Asteraceae</taxon>
        <taxon>Asteroideae</taxon>
        <taxon>Anthemideae</taxon>
        <taxon>Anthemidinae</taxon>
        <taxon>Tanacetum</taxon>
    </lineage>
</organism>
<evidence type="ECO:0000256" key="1">
    <source>
        <dbReference type="SAM" id="Coils"/>
    </source>
</evidence>
<sequence length="470" mass="53050">MVEHDDEIKVLGEINAELNSGTKKLREKLRQEEDIKEEALEEFNSTLDNVLEKLSQEKDSPDDFYGFMYETDDDASISGKSLSNQEVTDECLDEELVEERRLSKRIRVTQEKMVKDEKPKKDGLQFVVGVSGGSEDILHHVNRLIEGYGDDTGLSMFLVDFKNPFNLVDREVMLREVHLCCPVVSRWVELCSCTERIVTASGPGFGEWQWRLAILPFAFGGLGVYSTVFGPIFNDALCKFNTSMETDLFKSTFSLSHRQMALWKSQRGDHTSDWLRTFPISKLGQTMNGKTYGCVLCYRFPLFSVLKPCSTCSRVFTEDIYGDHVISCAGINGIKHCRNVVHNTLIDICFRSGISAGLDVCVDLTGSSPLTQNGMADFVPGREMIDAAQRKRVMYMTKCAAIGYGFLLFSFFSLRELEDDAVTLLNRIRKFSMTQDIGAHVAAYIFNRISFAITKGVEAQIVSRLLFNLL</sequence>
<name>A0A6L2MYY0_TANCI</name>
<protein>
    <submittedName>
        <fullName evidence="2">Uncharacterized protein</fullName>
    </submittedName>
</protein>
<comment type="caution">
    <text evidence="2">The sequence shown here is derived from an EMBL/GenBank/DDBJ whole genome shotgun (WGS) entry which is preliminary data.</text>
</comment>
<dbReference type="AlphaFoldDB" id="A0A6L2MYY0"/>